<evidence type="ECO:0000313" key="1">
    <source>
        <dbReference type="EMBL" id="TFD96410.1"/>
    </source>
</evidence>
<dbReference type="OrthoDB" id="1099705at2"/>
<dbReference type="InterPro" id="IPR003961">
    <property type="entry name" value="FN3_dom"/>
</dbReference>
<dbReference type="Proteomes" id="UP000297861">
    <property type="component" value="Unassembled WGS sequence"/>
</dbReference>
<comment type="caution">
    <text evidence="1">The sequence shown here is derived from an EMBL/GenBank/DDBJ whole genome shotgun (WGS) entry which is preliminary data.</text>
</comment>
<evidence type="ECO:0000313" key="2">
    <source>
        <dbReference type="Proteomes" id="UP000297861"/>
    </source>
</evidence>
<name>A0A4Y8L5Q8_9BACT</name>
<organism evidence="1 2">
    <name type="scientific">Dysgonomonas capnocytophagoides</name>
    <dbReference type="NCBI Taxonomy" id="45254"/>
    <lineage>
        <taxon>Bacteria</taxon>
        <taxon>Pseudomonadati</taxon>
        <taxon>Bacteroidota</taxon>
        <taxon>Bacteroidia</taxon>
        <taxon>Bacteroidales</taxon>
        <taxon>Dysgonomonadaceae</taxon>
        <taxon>Dysgonomonas</taxon>
    </lineage>
</organism>
<dbReference type="CDD" id="cd00063">
    <property type="entry name" value="FN3"/>
    <property type="match status" value="1"/>
</dbReference>
<protein>
    <submittedName>
        <fullName evidence="1">Fibronectin type III domain-containing protein</fullName>
    </submittedName>
</protein>
<dbReference type="SUPFAM" id="SSF49265">
    <property type="entry name" value="Fibronectin type III"/>
    <property type="match status" value="1"/>
</dbReference>
<dbReference type="EMBL" id="SOML01000005">
    <property type="protein sequence ID" value="TFD96410.1"/>
    <property type="molecule type" value="Genomic_DNA"/>
</dbReference>
<dbReference type="InterPro" id="IPR036116">
    <property type="entry name" value="FN3_sf"/>
</dbReference>
<proteinExistence type="predicted"/>
<dbReference type="SUPFAM" id="SSF69322">
    <property type="entry name" value="Tricorn protease domain 2"/>
    <property type="match status" value="1"/>
</dbReference>
<keyword evidence="2" id="KW-1185">Reference proteome</keyword>
<gene>
    <name evidence="1" type="ORF">E2605_09570</name>
</gene>
<accession>A0A4Y8L5Q8</accession>
<sequence length="628" mass="73447">MKAQTKALLFIISFCVCFFSCEYSNDDIYYVDIKQKSDTIDLDINLANVNPKDTIIIYRSTKLYYKIDSKGKKILKNTITIDAEFEQQEDYIIIHPQKYDNSIHKLNVDIELKSHTGSISDLLGYEKYIGKYEYYVKFVKLEESFDVNLREEISADGFLTLKWEKPVLDNADIQKYSLSFWNDVKGVNEQIEITDPNITSFTDRDYVWGHRTYSLYVQYKNKDIDYVNSGAFFLTPKYKELEDPTFKYEILDNESMRVSWDITNYKCKYLIIDANGTQTKLTGEQKSIVMQRFRFPSDGNRFRFILLPYDLLYEEYTKGIEIGVDTWYAQTQMNPPLVWNRNRGEYYSCDNFGKFSVYSNNFGLKGSYTLPDADGFGGKIIALNEKTSQLAIYKKLSMFNLYNVYIYNYRNGKYENPLLLKDKVVQSNMYLSDNNRIYFRELNFNDDVTELINKCYVYNSINGSFIYSLELMDRDSEISVSSDGKYMCDVYKGHLKIYELEDSSAKLIYEYTNNSYRYSLYTFSPINVHELFLGGDNNFTILDVTSLTQKVSIKGSFVSQDPITGNMVILDKDYSSNFIANIYNKDASMIIGRLPLNKMDGSWALFNNRLVYSYFGTSYIDITNYIKK</sequence>
<dbReference type="AlphaFoldDB" id="A0A4Y8L5Q8"/>
<reference evidence="1 2" key="1">
    <citation type="submission" date="2019-03" db="EMBL/GenBank/DDBJ databases">
        <title>San Antonio Military Medical Center submission to MRSN (WRAIR), pending publication.</title>
        <authorList>
            <person name="Blyth D.M."/>
            <person name="Mccarthy S.L."/>
            <person name="Schall S.E."/>
            <person name="Stam J.A."/>
            <person name="Ong A.C."/>
            <person name="Mcgann P.T."/>
        </authorList>
    </citation>
    <scope>NUCLEOTIDE SEQUENCE [LARGE SCALE GENOMIC DNA]</scope>
    <source>
        <strain evidence="1 2">MRSN571793</strain>
    </source>
</reference>
<dbReference type="RefSeq" id="WP_134436282.1">
    <property type="nucleotide sequence ID" value="NZ_JAWZLG010000054.1"/>
</dbReference>